<dbReference type="OrthoDB" id="74807at2759"/>
<dbReference type="GO" id="GO:0008270">
    <property type="term" value="F:zinc ion binding"/>
    <property type="evidence" value="ECO:0007669"/>
    <property type="project" value="UniProtKB-UniRule"/>
</dbReference>
<gene>
    <name evidence="7" type="ORF">INT43_002625</name>
</gene>
<name>A0A8H7ULI3_MORIS</name>
<feature type="region of interest" description="Disordered" evidence="5">
    <location>
        <begin position="1"/>
        <end position="36"/>
    </location>
</feature>
<dbReference type="GO" id="GO:0006338">
    <property type="term" value="P:chromatin remodeling"/>
    <property type="evidence" value="ECO:0007669"/>
    <property type="project" value="InterPro"/>
</dbReference>
<reference evidence="7" key="1">
    <citation type="submission" date="2020-12" db="EMBL/GenBank/DDBJ databases">
        <title>Metabolic potential, ecology and presence of endohyphal bacteria is reflected in genomic diversity of Mucoromycotina.</title>
        <authorList>
            <person name="Muszewska A."/>
            <person name="Okrasinska A."/>
            <person name="Steczkiewicz K."/>
            <person name="Drgas O."/>
            <person name="Orlowska M."/>
            <person name="Perlinska-Lenart U."/>
            <person name="Aleksandrzak-Piekarczyk T."/>
            <person name="Szatraj K."/>
            <person name="Zielenkiewicz U."/>
            <person name="Pilsyk S."/>
            <person name="Malc E."/>
            <person name="Mieczkowski P."/>
            <person name="Kruszewska J.S."/>
            <person name="Biernat P."/>
            <person name="Pawlowska J."/>
        </authorList>
    </citation>
    <scope>NUCLEOTIDE SEQUENCE</scope>
    <source>
        <strain evidence="7">WA0000067209</strain>
    </source>
</reference>
<evidence type="ECO:0000256" key="3">
    <source>
        <dbReference type="ARBA" id="ARBA00022833"/>
    </source>
</evidence>
<dbReference type="CDD" id="cd21437">
    <property type="entry name" value="zf-HIT_ZNHIT1_like"/>
    <property type="match status" value="1"/>
</dbReference>
<evidence type="ECO:0000259" key="6">
    <source>
        <dbReference type="PROSITE" id="PS51083"/>
    </source>
</evidence>
<dbReference type="EMBL" id="JAEPQZ010000001">
    <property type="protein sequence ID" value="KAG2186187.1"/>
    <property type="molecule type" value="Genomic_DNA"/>
</dbReference>
<organism evidence="7 8">
    <name type="scientific">Mortierella isabellina</name>
    <name type="common">Filamentous fungus</name>
    <name type="synonym">Umbelopsis isabellina</name>
    <dbReference type="NCBI Taxonomy" id="91625"/>
    <lineage>
        <taxon>Eukaryota</taxon>
        <taxon>Fungi</taxon>
        <taxon>Fungi incertae sedis</taxon>
        <taxon>Mucoromycota</taxon>
        <taxon>Mucoromycotina</taxon>
        <taxon>Umbelopsidomycetes</taxon>
        <taxon>Umbelopsidales</taxon>
        <taxon>Umbelopsidaceae</taxon>
        <taxon>Umbelopsis</taxon>
    </lineage>
</organism>
<dbReference type="PANTHER" id="PTHR13093">
    <property type="entry name" value="ZINC FINGER HIT DOMAIN CONTAINING PROTEIN 1"/>
    <property type="match status" value="1"/>
</dbReference>
<evidence type="ECO:0000256" key="4">
    <source>
        <dbReference type="PROSITE-ProRule" id="PRU00453"/>
    </source>
</evidence>
<dbReference type="AlphaFoldDB" id="A0A8H7ULI3"/>
<keyword evidence="8" id="KW-1185">Reference proteome</keyword>
<keyword evidence="2 4" id="KW-0863">Zinc-finger</keyword>
<keyword evidence="3" id="KW-0862">Zinc</keyword>
<feature type="domain" description="HIT-type" evidence="6">
    <location>
        <begin position="113"/>
        <end position="145"/>
    </location>
</feature>
<dbReference type="Gene3D" id="3.30.60.190">
    <property type="match status" value="1"/>
</dbReference>
<comment type="caution">
    <text evidence="7">The sequence shown here is derived from an EMBL/GenBank/DDBJ whole genome shotgun (WGS) entry which is preliminary data.</text>
</comment>
<dbReference type="PROSITE" id="PS51083">
    <property type="entry name" value="ZF_HIT"/>
    <property type="match status" value="1"/>
</dbReference>
<evidence type="ECO:0000313" key="7">
    <source>
        <dbReference type="EMBL" id="KAG2186187.1"/>
    </source>
</evidence>
<proteinExistence type="predicted"/>
<accession>A0A8H7ULI3</accession>
<evidence type="ECO:0000256" key="5">
    <source>
        <dbReference type="SAM" id="MobiDB-lite"/>
    </source>
</evidence>
<feature type="compositionally biased region" description="Basic and acidic residues" evidence="5">
    <location>
        <begin position="1"/>
        <end position="10"/>
    </location>
</feature>
<evidence type="ECO:0000313" key="8">
    <source>
        <dbReference type="Proteomes" id="UP000654370"/>
    </source>
</evidence>
<evidence type="ECO:0000256" key="1">
    <source>
        <dbReference type="ARBA" id="ARBA00022723"/>
    </source>
</evidence>
<dbReference type="GO" id="GO:0005634">
    <property type="term" value="C:nucleus"/>
    <property type="evidence" value="ECO:0007669"/>
    <property type="project" value="UniProtKB-ARBA"/>
</dbReference>
<evidence type="ECO:0000256" key="2">
    <source>
        <dbReference type="ARBA" id="ARBA00022771"/>
    </source>
</evidence>
<dbReference type="InterPro" id="IPR007529">
    <property type="entry name" value="Znf_HIT"/>
</dbReference>
<dbReference type="InterPro" id="IPR039723">
    <property type="entry name" value="Vps71/ZNHIT1"/>
</dbReference>
<sequence>MSKKLPDRGKTAKAAYDPEAQQKHLRRHLESLERDNHQPLDDVEGLVSVALAHIDDDGSGRKRQKVSRANPFSTRQNLNTLISEARLDLLPPDIPTYMTCNAAPSVYPPRQFCSVCSFQSSYKCSKCGMKYCSVKCLRTHEETRCMLFLFLCFCFCFSGH</sequence>
<protein>
    <recommendedName>
        <fullName evidence="6">HIT-type domain-containing protein</fullName>
    </recommendedName>
</protein>
<dbReference type="Pfam" id="PF04438">
    <property type="entry name" value="zf-HIT"/>
    <property type="match status" value="1"/>
</dbReference>
<dbReference type="Proteomes" id="UP000654370">
    <property type="component" value="Unassembled WGS sequence"/>
</dbReference>
<keyword evidence="1" id="KW-0479">Metal-binding</keyword>
<dbReference type="SUPFAM" id="SSF144232">
    <property type="entry name" value="HIT/MYND zinc finger-like"/>
    <property type="match status" value="1"/>
</dbReference>